<evidence type="ECO:0000313" key="2">
    <source>
        <dbReference type="EMBL" id="KAE8257856.1"/>
    </source>
</evidence>
<feature type="compositionally biased region" description="Polar residues" evidence="1">
    <location>
        <begin position="64"/>
        <end position="82"/>
    </location>
</feature>
<protein>
    <submittedName>
        <fullName evidence="2">Uncharacterized protein</fullName>
    </submittedName>
</protein>
<feature type="compositionally biased region" description="Basic and acidic residues" evidence="1">
    <location>
        <begin position="647"/>
        <end position="656"/>
    </location>
</feature>
<feature type="region of interest" description="Disordered" evidence="1">
    <location>
        <begin position="213"/>
        <end position="248"/>
    </location>
</feature>
<feature type="region of interest" description="Disordered" evidence="1">
    <location>
        <begin position="1"/>
        <end position="97"/>
    </location>
</feature>
<feature type="compositionally biased region" description="Low complexity" evidence="1">
    <location>
        <begin position="452"/>
        <end position="463"/>
    </location>
</feature>
<feature type="compositionally biased region" description="Polar residues" evidence="1">
    <location>
        <begin position="277"/>
        <end position="288"/>
    </location>
</feature>
<feature type="region of interest" description="Disordered" evidence="1">
    <location>
        <begin position="409"/>
        <end position="656"/>
    </location>
</feature>
<keyword evidence="3" id="KW-1185">Reference proteome</keyword>
<feature type="compositionally biased region" description="Polar residues" evidence="1">
    <location>
        <begin position="28"/>
        <end position="45"/>
    </location>
</feature>
<proteinExistence type="predicted"/>
<reference evidence="2" key="2">
    <citation type="journal article" date="2019" name="IMA Fungus">
        <title>Genome sequencing and comparison of five Tilletia species to identify candidate genes for the detection of regulated species infecting wheat.</title>
        <authorList>
            <person name="Nguyen H.D.T."/>
            <person name="Sultana T."/>
            <person name="Kesanakurti P."/>
            <person name="Hambleton S."/>
        </authorList>
    </citation>
    <scope>NUCLEOTIDE SEQUENCE</scope>
    <source>
        <strain evidence="2">DAOMC 236416</strain>
    </source>
</reference>
<feature type="compositionally biased region" description="Low complexity" evidence="1">
    <location>
        <begin position="155"/>
        <end position="166"/>
    </location>
</feature>
<gene>
    <name evidence="2" type="ORF">A4X13_0g2066</name>
</gene>
<accession>A0A177TKL7</accession>
<name>A0A177TKL7_9BASI</name>
<feature type="region of interest" description="Disordered" evidence="1">
    <location>
        <begin position="141"/>
        <end position="172"/>
    </location>
</feature>
<feature type="compositionally biased region" description="Polar residues" evidence="1">
    <location>
        <begin position="432"/>
        <end position="443"/>
    </location>
</feature>
<dbReference type="Proteomes" id="UP000077521">
    <property type="component" value="Unassembled WGS sequence"/>
</dbReference>
<feature type="compositionally biased region" description="Low complexity" evidence="1">
    <location>
        <begin position="226"/>
        <end position="245"/>
    </location>
</feature>
<feature type="compositionally biased region" description="Low complexity" evidence="1">
    <location>
        <begin position="14"/>
        <end position="27"/>
    </location>
</feature>
<evidence type="ECO:0000256" key="1">
    <source>
        <dbReference type="SAM" id="MobiDB-lite"/>
    </source>
</evidence>
<comment type="caution">
    <text evidence="2">The sequence shown here is derived from an EMBL/GenBank/DDBJ whole genome shotgun (WGS) entry which is preliminary data.</text>
</comment>
<dbReference type="AlphaFoldDB" id="A0A177TKL7"/>
<sequence length="656" mass="67790">MAEYFNTTPPSAPSPTSTTSMVPTVSSDASTSALPKDSMSTSHTLLAQVLLSRTGEEHRPGQRSHASFSIGTRETDPDNSNEAGPEPSRSVPRASSLTVAEALRSAAQAELVRMQHLQEQRRRRSTSAALRLGPAVRAAGGYDPFASQGNQPQLASNTSATSTTTSAHKRQWDETVSSSGFLEQAGAVAHQFGEFFTQERAWAGMALAAATRRDSEHSSSENAGMSRNSTDLSSVSTSDSRASFSGWNSTPQWITAEEATAASASNMGPPPAKRLRTNSSLSDPLQMASSSRSGSIVQFNVPSIVQTRALPDVISGACSSTATTSTSSSSSLSPLTVVTEVDPLSSSNGSRPGALASLLSDFAQMLEGRQEVARGLEELARNGQTLVTGSSTAGATTTCPVASSAADTNAVGAQGVQESPSAESDDAPEGETSLSEWTESSIAGDTPLAAISPSGDSLPRSSSQQLAAQESGSGELGTAEDANQQTASPIAGPSSLASNQPAVVHTPGRYTGPGLGPLLFDSGSHADAPSPDQRRSRSVSPPTSDSRPPLVARTSSPAYLLFGEPGHTAADLLKTSKARAHPGGVNRRSPLLGTVNEGRERTSSPIVSGWCAWRVPSQQPKRRARHAGEGEGEGSGSLTPALEGDLPAEKEDSEAK</sequence>
<reference evidence="2" key="1">
    <citation type="submission" date="2016-04" db="EMBL/GenBank/DDBJ databases">
        <authorList>
            <person name="Nguyen H.D."/>
            <person name="Samba Siva P."/>
            <person name="Cullis J."/>
            <person name="Levesque C.A."/>
            <person name="Hambleton S."/>
        </authorList>
    </citation>
    <scope>NUCLEOTIDE SEQUENCE</scope>
    <source>
        <strain evidence="2">DAOMC 236416</strain>
    </source>
</reference>
<feature type="region of interest" description="Disordered" evidence="1">
    <location>
        <begin position="260"/>
        <end position="288"/>
    </location>
</feature>
<organism evidence="2 3">
    <name type="scientific">Tilletia indica</name>
    <dbReference type="NCBI Taxonomy" id="43049"/>
    <lineage>
        <taxon>Eukaryota</taxon>
        <taxon>Fungi</taxon>
        <taxon>Dikarya</taxon>
        <taxon>Basidiomycota</taxon>
        <taxon>Ustilaginomycotina</taxon>
        <taxon>Exobasidiomycetes</taxon>
        <taxon>Tilletiales</taxon>
        <taxon>Tilletiaceae</taxon>
        <taxon>Tilletia</taxon>
    </lineage>
</organism>
<evidence type="ECO:0000313" key="3">
    <source>
        <dbReference type="Proteomes" id="UP000077521"/>
    </source>
</evidence>
<dbReference type="EMBL" id="LWDF02000093">
    <property type="protein sequence ID" value="KAE8257856.1"/>
    <property type="molecule type" value="Genomic_DNA"/>
</dbReference>